<dbReference type="InterPro" id="IPR016454">
    <property type="entry name" value="Cysteine_dSase"/>
</dbReference>
<dbReference type="SUPFAM" id="SSF53383">
    <property type="entry name" value="PLP-dependent transferases"/>
    <property type="match status" value="1"/>
</dbReference>
<comment type="cofactor">
    <cofactor evidence="1 7">
        <name>pyridoxal 5'-phosphate</name>
        <dbReference type="ChEBI" id="CHEBI:597326"/>
    </cofactor>
</comment>
<protein>
    <recommendedName>
        <fullName evidence="3">cysteine desulfurase</fullName>
        <ecNumber evidence="3">2.8.1.7</ecNumber>
    </recommendedName>
</protein>
<dbReference type="InterPro" id="IPR010969">
    <property type="entry name" value="Cys_dSase-rel_unknwn_funct"/>
</dbReference>
<dbReference type="InterPro" id="IPR015424">
    <property type="entry name" value="PyrdxlP-dep_Trfase"/>
</dbReference>
<dbReference type="GO" id="GO:0030170">
    <property type="term" value="F:pyridoxal phosphate binding"/>
    <property type="evidence" value="ECO:0007669"/>
    <property type="project" value="InterPro"/>
</dbReference>
<evidence type="ECO:0000313" key="10">
    <source>
        <dbReference type="Proteomes" id="UP000317863"/>
    </source>
</evidence>
<dbReference type="EMBL" id="SGJB01000005">
    <property type="protein sequence ID" value="TQQ85034.1"/>
    <property type="molecule type" value="Genomic_DNA"/>
</dbReference>
<dbReference type="GO" id="GO:0031071">
    <property type="term" value="F:cysteine desulfurase activity"/>
    <property type="evidence" value="ECO:0007669"/>
    <property type="project" value="UniProtKB-EC"/>
</dbReference>
<dbReference type="GO" id="GO:0006534">
    <property type="term" value="P:cysteine metabolic process"/>
    <property type="evidence" value="ECO:0007669"/>
    <property type="project" value="InterPro"/>
</dbReference>
<evidence type="ECO:0000313" key="9">
    <source>
        <dbReference type="EMBL" id="TQQ85034.1"/>
    </source>
</evidence>
<dbReference type="PANTHER" id="PTHR43586:SF4">
    <property type="entry name" value="ISOPENICILLIN N EPIMERASE"/>
    <property type="match status" value="1"/>
</dbReference>
<dbReference type="InterPro" id="IPR015421">
    <property type="entry name" value="PyrdxlP-dep_Trfase_major"/>
</dbReference>
<dbReference type="EC" id="2.8.1.7" evidence="3"/>
<dbReference type="Proteomes" id="UP000317863">
    <property type="component" value="Unassembled WGS sequence"/>
</dbReference>
<dbReference type="AlphaFoldDB" id="A0A544QWH6"/>
<organism evidence="9 10">
    <name type="scientific">Peptacetobacter hominis</name>
    <dbReference type="NCBI Taxonomy" id="2743610"/>
    <lineage>
        <taxon>Bacteria</taxon>
        <taxon>Bacillati</taxon>
        <taxon>Bacillota</taxon>
        <taxon>Clostridia</taxon>
        <taxon>Peptostreptococcales</taxon>
        <taxon>Peptostreptococcaceae</taxon>
        <taxon>Peptacetobacter</taxon>
    </lineage>
</organism>
<dbReference type="PIRSF" id="PIRSF005572">
    <property type="entry name" value="NifS"/>
    <property type="match status" value="1"/>
</dbReference>
<dbReference type="RefSeq" id="WP_142535639.1">
    <property type="nucleotide sequence ID" value="NZ_SGJB01000005.1"/>
</dbReference>
<dbReference type="Gene3D" id="3.90.1150.10">
    <property type="entry name" value="Aspartate Aminotransferase, domain 1"/>
    <property type="match status" value="1"/>
</dbReference>
<reference evidence="9 10" key="1">
    <citation type="submission" date="2019-02" db="EMBL/GenBank/DDBJ databases">
        <title>Peptostreptococcaceae bacterium ZHW00191 nov., a new bacterium isolated from the human gut.</title>
        <authorList>
            <person name="Zhou H.-W."/>
            <person name="Chen X.-J."/>
        </authorList>
    </citation>
    <scope>NUCLEOTIDE SEQUENCE [LARGE SCALE GENOMIC DNA]</scope>
    <source>
        <strain evidence="9 10">ZHW00191</strain>
    </source>
</reference>
<gene>
    <name evidence="9" type="ORF">EXD82_04095</name>
</gene>
<dbReference type="OrthoDB" id="9804366at2"/>
<dbReference type="InterPro" id="IPR000192">
    <property type="entry name" value="Aminotrans_V_dom"/>
</dbReference>
<accession>A0A544QWH6</accession>
<evidence type="ECO:0000256" key="5">
    <source>
        <dbReference type="ARBA" id="ARBA00022898"/>
    </source>
</evidence>
<name>A0A544QWH6_9FIRM</name>
<dbReference type="NCBIfam" id="TIGR01977">
    <property type="entry name" value="am_tr_V_EF2568"/>
    <property type="match status" value="1"/>
</dbReference>
<keyword evidence="9" id="KW-0032">Aminotransferase</keyword>
<evidence type="ECO:0000256" key="2">
    <source>
        <dbReference type="ARBA" id="ARBA00010447"/>
    </source>
</evidence>
<sequence length="384" mass="42608">MKRVYFDNGATSYPKAPGVGDAVKDYIENVGGNINRGVYRTAVSAENTVFETRELISEMFGYGDYPENVVFTKNITESLNTVIKGLLKSGDRVIVSSMEHNAVMRPLNSMKNYGVDFIRIKCNENGELDIAEFEKELSNNNVKAVIMTAASNVCGTIMPIEEIGKLCRKYKAIFVLDAAQAAGVINLDMEKMNIDILCFTGHKSLLGPQGTGGFLIRKEIVEKVDSFIEGGTGSLSDTEIQPSYMPDKYESGTMNIPGIFGLNASLKYILDTGIDNIHKREMELTERFIKKVKEIDGIRIIGKKDTENRTSVVSIDFENMDNGIVSHTLDKEYGIATRSGMHCAPSAHKTLDTFPRGTVRFSFGYFNTEEEIDYAVEAIKNIIK</sequence>
<feature type="domain" description="Aminotransferase class V" evidence="8">
    <location>
        <begin position="4"/>
        <end position="374"/>
    </location>
</feature>
<dbReference type="InterPro" id="IPR015422">
    <property type="entry name" value="PyrdxlP-dep_Trfase_small"/>
</dbReference>
<dbReference type="GO" id="GO:0008483">
    <property type="term" value="F:transaminase activity"/>
    <property type="evidence" value="ECO:0007669"/>
    <property type="project" value="UniProtKB-KW"/>
</dbReference>
<evidence type="ECO:0000256" key="3">
    <source>
        <dbReference type="ARBA" id="ARBA00012239"/>
    </source>
</evidence>
<evidence type="ECO:0000256" key="6">
    <source>
        <dbReference type="ARBA" id="ARBA00050776"/>
    </source>
</evidence>
<dbReference type="InterPro" id="IPR020578">
    <property type="entry name" value="Aminotrans_V_PyrdxlP_BS"/>
</dbReference>
<comment type="catalytic activity">
    <reaction evidence="6">
        <text>(sulfur carrier)-H + L-cysteine = (sulfur carrier)-SH + L-alanine</text>
        <dbReference type="Rhea" id="RHEA:43892"/>
        <dbReference type="Rhea" id="RHEA-COMP:14737"/>
        <dbReference type="Rhea" id="RHEA-COMP:14739"/>
        <dbReference type="ChEBI" id="CHEBI:29917"/>
        <dbReference type="ChEBI" id="CHEBI:35235"/>
        <dbReference type="ChEBI" id="CHEBI:57972"/>
        <dbReference type="ChEBI" id="CHEBI:64428"/>
        <dbReference type="EC" id="2.8.1.7"/>
    </reaction>
</comment>
<dbReference type="CDD" id="cd06453">
    <property type="entry name" value="SufS_like"/>
    <property type="match status" value="1"/>
</dbReference>
<comment type="caution">
    <text evidence="9">The sequence shown here is derived from an EMBL/GenBank/DDBJ whole genome shotgun (WGS) entry which is preliminary data.</text>
</comment>
<evidence type="ECO:0000256" key="4">
    <source>
        <dbReference type="ARBA" id="ARBA00022679"/>
    </source>
</evidence>
<evidence type="ECO:0000256" key="1">
    <source>
        <dbReference type="ARBA" id="ARBA00001933"/>
    </source>
</evidence>
<dbReference type="Gene3D" id="3.40.640.10">
    <property type="entry name" value="Type I PLP-dependent aspartate aminotransferase-like (Major domain)"/>
    <property type="match status" value="1"/>
</dbReference>
<dbReference type="PROSITE" id="PS00595">
    <property type="entry name" value="AA_TRANSFER_CLASS_5"/>
    <property type="match status" value="1"/>
</dbReference>
<comment type="similarity">
    <text evidence="2">Belongs to the class-V pyridoxal-phosphate-dependent aminotransferase family. Csd subfamily.</text>
</comment>
<dbReference type="Pfam" id="PF00266">
    <property type="entry name" value="Aminotran_5"/>
    <property type="match status" value="1"/>
</dbReference>
<evidence type="ECO:0000256" key="7">
    <source>
        <dbReference type="RuleBase" id="RU004504"/>
    </source>
</evidence>
<evidence type="ECO:0000259" key="8">
    <source>
        <dbReference type="Pfam" id="PF00266"/>
    </source>
</evidence>
<proteinExistence type="inferred from homology"/>
<keyword evidence="4 9" id="KW-0808">Transferase</keyword>
<dbReference type="InterPro" id="IPR010970">
    <property type="entry name" value="Cys_dSase_SufS"/>
</dbReference>
<keyword evidence="5" id="KW-0663">Pyridoxal phosphate</keyword>
<dbReference type="PANTHER" id="PTHR43586">
    <property type="entry name" value="CYSTEINE DESULFURASE"/>
    <property type="match status" value="1"/>
</dbReference>
<keyword evidence="10" id="KW-1185">Reference proteome</keyword>